<gene>
    <name evidence="3" type="ORF">Adt_11944</name>
</gene>
<keyword evidence="4" id="KW-1185">Reference proteome</keyword>
<comment type="caution">
    <text evidence="3">The sequence shown here is derived from an EMBL/GenBank/DDBJ whole genome shotgun (WGS) entry which is preliminary data.</text>
</comment>
<reference evidence="4" key="1">
    <citation type="submission" date="2024-07" db="EMBL/GenBank/DDBJ databases">
        <title>Two chromosome-level genome assemblies of Korean endemic species Abeliophyllum distichum and Forsythia ovata (Oleaceae).</title>
        <authorList>
            <person name="Jang H."/>
        </authorList>
    </citation>
    <scope>NUCLEOTIDE SEQUENCE [LARGE SCALE GENOMIC DNA]</scope>
</reference>
<dbReference type="Pfam" id="PF03732">
    <property type="entry name" value="Retrotrans_gag"/>
    <property type="match status" value="1"/>
</dbReference>
<feature type="compositionally biased region" description="Basic and acidic residues" evidence="1">
    <location>
        <begin position="83"/>
        <end position="104"/>
    </location>
</feature>
<protein>
    <submittedName>
        <fullName evidence="3">Ribonuclease H</fullName>
    </submittedName>
</protein>
<feature type="compositionally biased region" description="Polar residues" evidence="1">
    <location>
        <begin position="23"/>
        <end position="35"/>
    </location>
</feature>
<feature type="compositionally biased region" description="Basic and acidic residues" evidence="1">
    <location>
        <begin position="57"/>
        <end position="69"/>
    </location>
</feature>
<evidence type="ECO:0000256" key="1">
    <source>
        <dbReference type="SAM" id="MobiDB-lite"/>
    </source>
</evidence>
<feature type="region of interest" description="Disordered" evidence="1">
    <location>
        <begin position="1"/>
        <end position="111"/>
    </location>
</feature>
<dbReference type="PANTHER" id="PTHR33223:SF10">
    <property type="entry name" value="AMINOTRANSFERASE-LIKE PLANT MOBILE DOMAIN-CONTAINING PROTEIN"/>
    <property type="match status" value="1"/>
</dbReference>
<evidence type="ECO:0000313" key="3">
    <source>
        <dbReference type="EMBL" id="KAL2526890.1"/>
    </source>
</evidence>
<name>A0ABD1UPB4_9LAMI</name>
<evidence type="ECO:0000313" key="4">
    <source>
        <dbReference type="Proteomes" id="UP001604336"/>
    </source>
</evidence>
<dbReference type="PANTHER" id="PTHR33223">
    <property type="entry name" value="CCHC-TYPE DOMAIN-CONTAINING PROTEIN"/>
    <property type="match status" value="1"/>
</dbReference>
<sequence length="267" mass="30637">MKAALELLENQSLQHGSKRSRAQRSPSRSGSIESCRSQDDPPVSNGQNPGNFVQKPLQEELREKLRPTREVQPTPAASVFDKLGVKESKHGPVEPDEVKERPECYEDDDDENLSFTNELKAMEVPVNFRMPIMDKYNRRDDPSDDIKIYKTKLQGQSPAMKCQNFHTTLISDTKRWYNKLKPGSIQSWPQFKREFINAFIGNRTMIPDIVQLNDIWQKEGKTVKSYFKRFSNGINKIKIVTDEKALGALVTGLHTCKTVNRRPTVSW</sequence>
<accession>A0ABD1UPB4</accession>
<feature type="domain" description="Retrotransposon gag" evidence="2">
    <location>
        <begin position="165"/>
        <end position="254"/>
    </location>
</feature>
<dbReference type="EMBL" id="JBFOLK010000003">
    <property type="protein sequence ID" value="KAL2526890.1"/>
    <property type="molecule type" value="Genomic_DNA"/>
</dbReference>
<organism evidence="3 4">
    <name type="scientific">Abeliophyllum distichum</name>
    <dbReference type="NCBI Taxonomy" id="126358"/>
    <lineage>
        <taxon>Eukaryota</taxon>
        <taxon>Viridiplantae</taxon>
        <taxon>Streptophyta</taxon>
        <taxon>Embryophyta</taxon>
        <taxon>Tracheophyta</taxon>
        <taxon>Spermatophyta</taxon>
        <taxon>Magnoliopsida</taxon>
        <taxon>eudicotyledons</taxon>
        <taxon>Gunneridae</taxon>
        <taxon>Pentapetalae</taxon>
        <taxon>asterids</taxon>
        <taxon>lamiids</taxon>
        <taxon>Lamiales</taxon>
        <taxon>Oleaceae</taxon>
        <taxon>Forsythieae</taxon>
        <taxon>Abeliophyllum</taxon>
    </lineage>
</organism>
<evidence type="ECO:0000259" key="2">
    <source>
        <dbReference type="Pfam" id="PF03732"/>
    </source>
</evidence>
<proteinExistence type="predicted"/>
<dbReference type="AlphaFoldDB" id="A0ABD1UPB4"/>
<dbReference type="InterPro" id="IPR005162">
    <property type="entry name" value="Retrotrans_gag_dom"/>
</dbReference>
<dbReference type="Proteomes" id="UP001604336">
    <property type="component" value="Unassembled WGS sequence"/>
</dbReference>